<dbReference type="PANTHER" id="PTHR30419">
    <property type="entry name" value="HTH-TYPE TRANSCRIPTIONAL REGULATOR YBHD"/>
    <property type="match status" value="1"/>
</dbReference>
<gene>
    <name evidence="6" type="ORF">UF78_12965</name>
</gene>
<dbReference type="AlphaFoldDB" id="A0A0D9APY4"/>
<name>A0A0D9APY4_STUST</name>
<evidence type="ECO:0000313" key="6">
    <source>
        <dbReference type="EMBL" id="KJH81466.1"/>
    </source>
</evidence>
<dbReference type="InterPro" id="IPR050950">
    <property type="entry name" value="HTH-type_LysR_regulators"/>
</dbReference>
<evidence type="ECO:0000259" key="5">
    <source>
        <dbReference type="PROSITE" id="PS50931"/>
    </source>
</evidence>
<sequence>MIAALPSIVSRLRLKQLRLLIALDEQGSLHRAAEQVSISQPGATKALHEIETTFAAELFTRSSQGLQPNDLGRCVIRYARLIHSDLAHLREEMVGILQGHGGRLSIGVIMGAVPLLMRVLGRLRRKQPELSVEIVEDTSARLLGLLDEGRLDLAICRSSVSRRPDAYDCLTLHEEQLAVVAHPDHPLADAAAPLTLADLSGYRWVIYPANMPMRQLLEREFSEASLEFPRYPVETASTFTTLSLLQEDPELVAVMPLSVARFGERFAMIRQLPLTLHSRSEPYGVIARHGSSLSPAARLLLEELQDESGSAAAEPCVG</sequence>
<keyword evidence="2" id="KW-0805">Transcription regulation</keyword>
<keyword evidence="3" id="KW-0238">DNA-binding</keyword>
<comment type="caution">
    <text evidence="6">The sequence shown here is derived from an EMBL/GenBank/DDBJ whole genome shotgun (WGS) entry which is preliminary data.</text>
</comment>
<evidence type="ECO:0000256" key="3">
    <source>
        <dbReference type="ARBA" id="ARBA00023125"/>
    </source>
</evidence>
<dbReference type="InterPro" id="IPR000847">
    <property type="entry name" value="LysR_HTH_N"/>
</dbReference>
<reference evidence="6 7" key="1">
    <citation type="submission" date="2015-02" db="EMBL/GenBank/DDBJ databases">
        <title>Draft genome sequence of Pseudomonas stutzeri NT0128 isolated from wheat (Triticum turgidum) rhizosphere.</title>
        <authorList>
            <person name="Tovi N."/>
            <person name="Frenk S."/>
            <person name="Hadar Y."/>
            <person name="Minz D."/>
        </authorList>
    </citation>
    <scope>NUCLEOTIDE SEQUENCE [LARGE SCALE GENOMIC DNA]</scope>
    <source>
        <strain evidence="6 7">NT0128</strain>
    </source>
</reference>
<dbReference type="InterPro" id="IPR036388">
    <property type="entry name" value="WH-like_DNA-bd_sf"/>
</dbReference>
<evidence type="ECO:0000256" key="4">
    <source>
        <dbReference type="ARBA" id="ARBA00023163"/>
    </source>
</evidence>
<evidence type="ECO:0000256" key="2">
    <source>
        <dbReference type="ARBA" id="ARBA00023015"/>
    </source>
</evidence>
<accession>A0A0D9APY4</accession>
<evidence type="ECO:0000256" key="1">
    <source>
        <dbReference type="ARBA" id="ARBA00009437"/>
    </source>
</evidence>
<keyword evidence="4" id="KW-0804">Transcription</keyword>
<dbReference type="SUPFAM" id="SSF46785">
    <property type="entry name" value="Winged helix' DNA-binding domain"/>
    <property type="match status" value="1"/>
</dbReference>
<dbReference type="Pfam" id="PF00126">
    <property type="entry name" value="HTH_1"/>
    <property type="match status" value="1"/>
</dbReference>
<dbReference type="Gene3D" id="1.10.10.10">
    <property type="entry name" value="Winged helix-like DNA-binding domain superfamily/Winged helix DNA-binding domain"/>
    <property type="match status" value="1"/>
</dbReference>
<dbReference type="Pfam" id="PF03466">
    <property type="entry name" value="LysR_substrate"/>
    <property type="match status" value="1"/>
</dbReference>
<protein>
    <submittedName>
        <fullName evidence="6">LysR family transcriptional regulator</fullName>
    </submittedName>
</protein>
<proteinExistence type="inferred from homology"/>
<dbReference type="InterPro" id="IPR005119">
    <property type="entry name" value="LysR_subst-bd"/>
</dbReference>
<organism evidence="6 7">
    <name type="scientific">Stutzerimonas stutzeri</name>
    <name type="common">Pseudomonas stutzeri</name>
    <dbReference type="NCBI Taxonomy" id="316"/>
    <lineage>
        <taxon>Bacteria</taxon>
        <taxon>Pseudomonadati</taxon>
        <taxon>Pseudomonadota</taxon>
        <taxon>Gammaproteobacteria</taxon>
        <taxon>Pseudomonadales</taxon>
        <taxon>Pseudomonadaceae</taxon>
        <taxon>Stutzerimonas</taxon>
    </lineage>
</organism>
<dbReference type="PROSITE" id="PS50931">
    <property type="entry name" value="HTH_LYSR"/>
    <property type="match status" value="1"/>
</dbReference>
<feature type="domain" description="HTH lysR-type" evidence="5">
    <location>
        <begin position="12"/>
        <end position="69"/>
    </location>
</feature>
<dbReference type="PANTHER" id="PTHR30419:SF8">
    <property type="entry name" value="NITROGEN ASSIMILATION TRANSCRIPTIONAL ACTIVATOR-RELATED"/>
    <property type="match status" value="1"/>
</dbReference>
<dbReference type="InterPro" id="IPR036390">
    <property type="entry name" value="WH_DNA-bd_sf"/>
</dbReference>
<dbReference type="Gene3D" id="3.40.190.290">
    <property type="match status" value="1"/>
</dbReference>
<dbReference type="SUPFAM" id="SSF53850">
    <property type="entry name" value="Periplasmic binding protein-like II"/>
    <property type="match status" value="1"/>
</dbReference>
<dbReference type="EMBL" id="JYHV01000021">
    <property type="protein sequence ID" value="KJH81466.1"/>
    <property type="molecule type" value="Genomic_DNA"/>
</dbReference>
<dbReference type="PATRIC" id="fig|316.101.peg.2171"/>
<dbReference type="GO" id="GO:0005829">
    <property type="term" value="C:cytosol"/>
    <property type="evidence" value="ECO:0007669"/>
    <property type="project" value="TreeGrafter"/>
</dbReference>
<dbReference type="RefSeq" id="WP_045162623.1">
    <property type="nucleotide sequence ID" value="NZ_JYHV01000021.1"/>
</dbReference>
<dbReference type="OrthoDB" id="8627799at2"/>
<dbReference type="GO" id="GO:0003677">
    <property type="term" value="F:DNA binding"/>
    <property type="evidence" value="ECO:0007669"/>
    <property type="project" value="UniProtKB-KW"/>
</dbReference>
<dbReference type="GO" id="GO:0003700">
    <property type="term" value="F:DNA-binding transcription factor activity"/>
    <property type="evidence" value="ECO:0007669"/>
    <property type="project" value="InterPro"/>
</dbReference>
<evidence type="ECO:0000313" key="7">
    <source>
        <dbReference type="Proteomes" id="UP000032487"/>
    </source>
</evidence>
<dbReference type="Proteomes" id="UP000032487">
    <property type="component" value="Unassembled WGS sequence"/>
</dbReference>
<comment type="similarity">
    <text evidence="1">Belongs to the LysR transcriptional regulatory family.</text>
</comment>